<reference evidence="3 4" key="1">
    <citation type="journal article" date="2015" name="Genome Announc.">
        <title>Expanding the biotechnology potential of lactobacilli through comparative genomics of 213 strains and associated genera.</title>
        <authorList>
            <person name="Sun Z."/>
            <person name="Harris H.M."/>
            <person name="McCann A."/>
            <person name="Guo C."/>
            <person name="Argimon S."/>
            <person name="Zhang W."/>
            <person name="Yang X."/>
            <person name="Jeffery I.B."/>
            <person name="Cooney J.C."/>
            <person name="Kagawa T.F."/>
            <person name="Liu W."/>
            <person name="Song Y."/>
            <person name="Salvetti E."/>
            <person name="Wrobel A."/>
            <person name="Rasinkangas P."/>
            <person name="Parkhill J."/>
            <person name="Rea M.C."/>
            <person name="O'Sullivan O."/>
            <person name="Ritari J."/>
            <person name="Douillard F.P."/>
            <person name="Paul Ross R."/>
            <person name="Yang R."/>
            <person name="Briner A.E."/>
            <person name="Felis G.E."/>
            <person name="de Vos W.M."/>
            <person name="Barrangou R."/>
            <person name="Klaenhammer T.R."/>
            <person name="Caufield P.W."/>
            <person name="Cui Y."/>
            <person name="Zhang H."/>
            <person name="O'Toole P.W."/>
        </authorList>
    </citation>
    <scope>NUCLEOTIDE SEQUENCE [LARGE SCALE GENOMIC DNA]</scope>
    <source>
        <strain evidence="3 4">JCM 17158</strain>
    </source>
</reference>
<dbReference type="EMBL" id="AZDJ01000016">
    <property type="protein sequence ID" value="KRK72946.1"/>
    <property type="molecule type" value="Genomic_DNA"/>
</dbReference>
<keyword evidence="4" id="KW-1185">Reference proteome</keyword>
<dbReference type="OrthoDB" id="2339863at2"/>
<comment type="caution">
    <text evidence="3">The sequence shown here is derived from an EMBL/GenBank/DDBJ whole genome shotgun (WGS) entry which is preliminary data.</text>
</comment>
<evidence type="ECO:0000256" key="1">
    <source>
        <dbReference type="ARBA" id="ARBA00022729"/>
    </source>
</evidence>
<evidence type="ECO:0000256" key="2">
    <source>
        <dbReference type="SAM" id="Phobius"/>
    </source>
</evidence>
<evidence type="ECO:0000313" key="4">
    <source>
        <dbReference type="Proteomes" id="UP000051804"/>
    </source>
</evidence>
<evidence type="ECO:0008006" key="5">
    <source>
        <dbReference type="Google" id="ProtNLM"/>
    </source>
</evidence>
<dbReference type="Gene3D" id="2.60.40.1240">
    <property type="match status" value="1"/>
</dbReference>
<dbReference type="RefSeq" id="WP_056950886.1">
    <property type="nucleotide sequence ID" value="NZ_AZDJ01000016.1"/>
</dbReference>
<dbReference type="STRING" id="1291734.FD02_GL001366"/>
<protein>
    <recommendedName>
        <fullName evidence="5">DUF4352 domain-containing protein</fullName>
    </recommendedName>
</protein>
<accession>A0A0R1JYT7</accession>
<keyword evidence="2" id="KW-0812">Transmembrane</keyword>
<organism evidence="3 4">
    <name type="scientific">Lacticaseibacillus nasuensis JCM 17158</name>
    <dbReference type="NCBI Taxonomy" id="1291734"/>
    <lineage>
        <taxon>Bacteria</taxon>
        <taxon>Bacillati</taxon>
        <taxon>Bacillota</taxon>
        <taxon>Bacilli</taxon>
        <taxon>Lactobacillales</taxon>
        <taxon>Lactobacillaceae</taxon>
        <taxon>Lacticaseibacillus</taxon>
    </lineage>
</organism>
<evidence type="ECO:0000313" key="3">
    <source>
        <dbReference type="EMBL" id="KRK72946.1"/>
    </source>
</evidence>
<dbReference type="Proteomes" id="UP000051804">
    <property type="component" value="Unassembled WGS sequence"/>
</dbReference>
<proteinExistence type="predicted"/>
<keyword evidence="1" id="KW-0732">Signal</keyword>
<feature type="transmembrane region" description="Helical" evidence="2">
    <location>
        <begin position="35"/>
        <end position="54"/>
    </location>
</feature>
<gene>
    <name evidence="3" type="ORF">FD02_GL001366</name>
</gene>
<dbReference type="InterPro" id="IPR029050">
    <property type="entry name" value="Immunoprotect_excell_Ig-like"/>
</dbReference>
<keyword evidence="2" id="KW-0472">Membrane</keyword>
<keyword evidence="2" id="KW-1133">Transmembrane helix</keyword>
<name>A0A0R1JYT7_9LACO</name>
<sequence length="197" mass="21147">MGLAIAGGILGLVGLLAMASLITLGATRGWRAAVGWALTVATVAVVAGMALFTMNTAAMSVQQKQTIARKLAAAKAAGARKAEDDNGDVYDYGAPVDFDSGERITVHRAKATGNTSDGRKQVAVRVTVANPTKHRLAFNEQNFDLYDDHNEPARFDPITYSAIPRHIAAGDRRTLTLYFDVLYPGTYAVDYGEVEWQ</sequence>
<dbReference type="PATRIC" id="fig|1291734.4.peg.1405"/>
<dbReference type="AlphaFoldDB" id="A0A0R1JYT7"/>